<accession>A0L9V0</accession>
<dbReference type="STRING" id="156889.Mmc1_2242"/>
<dbReference type="Proteomes" id="UP000002586">
    <property type="component" value="Chromosome"/>
</dbReference>
<evidence type="ECO:0000313" key="1">
    <source>
        <dbReference type="EMBL" id="ABK44743.1"/>
    </source>
</evidence>
<dbReference type="AlphaFoldDB" id="A0L9V0"/>
<proteinExistence type="predicted"/>
<dbReference type="EMBL" id="CP000471">
    <property type="protein sequence ID" value="ABK44743.1"/>
    <property type="molecule type" value="Genomic_DNA"/>
</dbReference>
<dbReference type="HOGENOM" id="CLU_1765798_0_0_5"/>
<keyword evidence="2" id="KW-1185">Reference proteome</keyword>
<organism evidence="1 2">
    <name type="scientific">Magnetococcus marinus (strain ATCC BAA-1437 / JCM 17883 / MC-1)</name>
    <dbReference type="NCBI Taxonomy" id="156889"/>
    <lineage>
        <taxon>Bacteria</taxon>
        <taxon>Pseudomonadati</taxon>
        <taxon>Pseudomonadota</taxon>
        <taxon>Magnetococcia</taxon>
        <taxon>Magnetococcales</taxon>
        <taxon>Magnetococcaceae</taxon>
        <taxon>Magnetococcus</taxon>
    </lineage>
</organism>
<gene>
    <name evidence="1" type="ordered locus">Mmc1_2242</name>
</gene>
<reference evidence="2" key="1">
    <citation type="journal article" date="2009" name="Appl. Environ. Microbiol.">
        <title>Complete genome sequence of the chemolithoautotrophic marine magnetotactic coccus strain MC-1.</title>
        <authorList>
            <person name="Schubbe S."/>
            <person name="Williams T.J."/>
            <person name="Xie G."/>
            <person name="Kiss H.E."/>
            <person name="Brettin T.S."/>
            <person name="Martinez D."/>
            <person name="Ross C.A."/>
            <person name="Schuler D."/>
            <person name="Cox B.L."/>
            <person name="Nealson K.H."/>
            <person name="Bazylinski D.A."/>
        </authorList>
    </citation>
    <scope>NUCLEOTIDE SEQUENCE [LARGE SCALE GENOMIC DNA]</scope>
    <source>
        <strain evidence="2">ATCC BAA-1437 / JCM 17883 / MC-1</strain>
    </source>
</reference>
<reference evidence="1 2" key="2">
    <citation type="journal article" date="2012" name="Int. J. Syst. Evol. Microbiol.">
        <title>Magnetococcus marinus gen. nov., sp. nov., a marine, magnetotactic bacterium that represents a novel lineage (Magnetococcaceae fam. nov.; Magnetococcales ord. nov.) at the base of the Alphaproteobacteria.</title>
        <authorList>
            <person name="Bazylinski D.A."/>
            <person name="Williams T.J."/>
            <person name="Lefevre C.T."/>
            <person name="Berg R.J."/>
            <person name="Zhang C.L."/>
            <person name="Bowser S.S."/>
            <person name="Dean A.J."/>
            <person name="Beveridge T.J."/>
        </authorList>
    </citation>
    <scope>NUCLEOTIDE SEQUENCE [LARGE SCALE GENOMIC DNA]</scope>
    <source>
        <strain evidence="2">ATCC BAA-1437 / JCM 17883 / MC-1</strain>
    </source>
</reference>
<protein>
    <submittedName>
        <fullName evidence="1">Uncharacterized protein</fullName>
    </submittedName>
</protein>
<sequence>MNNTQIRRSPVYRCSSTVKSKIRYRNQHDVWVAKAGKALLDNQKQHIFEQICFAEPQHTQDIPYAEIIDLPEVDKLPPPGQARSDVTLAVARHDGITLELTGFRDIRDYDKTVGRILSAMAANYITREEATQLCWQLHHLRQNHQGS</sequence>
<dbReference type="KEGG" id="mgm:Mmc1_2242"/>
<evidence type="ECO:0000313" key="2">
    <source>
        <dbReference type="Proteomes" id="UP000002586"/>
    </source>
</evidence>
<name>A0L9V0_MAGMM</name>
<dbReference type="RefSeq" id="WP_011713864.1">
    <property type="nucleotide sequence ID" value="NC_008576.1"/>
</dbReference>